<comment type="similarity">
    <text evidence="7">Belongs to the binding-protein-dependent transport system permease family.</text>
</comment>
<dbReference type="EMBL" id="VITO01000011">
    <property type="protein sequence ID" value="TWB25003.1"/>
    <property type="molecule type" value="Genomic_DNA"/>
</dbReference>
<dbReference type="PANTHER" id="PTHR30043:SF1">
    <property type="entry name" value="ABC TRANSPORT SYSTEM PERMEASE PROTEIN P69"/>
    <property type="match status" value="1"/>
</dbReference>
<feature type="transmembrane region" description="Helical" evidence="7">
    <location>
        <begin position="242"/>
        <end position="259"/>
    </location>
</feature>
<dbReference type="PROSITE" id="PS50928">
    <property type="entry name" value="ABC_TM1"/>
    <property type="match status" value="1"/>
</dbReference>
<dbReference type="InterPro" id="IPR000515">
    <property type="entry name" value="MetI-like"/>
</dbReference>
<feature type="transmembrane region" description="Helical" evidence="7">
    <location>
        <begin position="26"/>
        <end position="44"/>
    </location>
</feature>
<proteinExistence type="inferred from homology"/>
<sequence length="271" mass="29167">MASAAEQALRRMEAAGRGITGPRLRLWLICAALLAFYAASWRLAGIDPHKLAVGLPKLGRWLATAWPPDLHELPLFALRTAETVAMAAIGTTLAVLLALPMAILASRPLTPWPRLYHPARWFLNALRGIDSFVFALLFVAAVGLGPFAGVLGIALHTWGSAAKQFADHLENANLGPLEAVRTTGAGRLAAIRYALVPDVAPVMLSTALFWWEFNVRASTVLGVVGAGGIGQELKNSMDLLDFPRLVTIIAVILVVVTALDQFSGWLRRRLA</sequence>
<dbReference type="GO" id="GO:0005886">
    <property type="term" value="C:plasma membrane"/>
    <property type="evidence" value="ECO:0007669"/>
    <property type="project" value="UniProtKB-SubCell"/>
</dbReference>
<evidence type="ECO:0000313" key="9">
    <source>
        <dbReference type="EMBL" id="TWB25003.1"/>
    </source>
</evidence>
<dbReference type="PANTHER" id="PTHR30043">
    <property type="entry name" value="PHOSPHONATES TRANSPORT SYSTEM PERMEASE PROTEIN"/>
    <property type="match status" value="1"/>
</dbReference>
<accession>A0A560FTP7</accession>
<evidence type="ECO:0000256" key="6">
    <source>
        <dbReference type="ARBA" id="ARBA00023136"/>
    </source>
</evidence>
<dbReference type="AlphaFoldDB" id="A0A560FTP7"/>
<feature type="transmembrane region" description="Helical" evidence="7">
    <location>
        <begin position="132"/>
        <end position="155"/>
    </location>
</feature>
<evidence type="ECO:0000256" key="2">
    <source>
        <dbReference type="ARBA" id="ARBA00022448"/>
    </source>
</evidence>
<feature type="domain" description="ABC transmembrane type-1" evidence="8">
    <location>
        <begin position="80"/>
        <end position="263"/>
    </location>
</feature>
<dbReference type="GO" id="GO:0015416">
    <property type="term" value="F:ABC-type phosphonate transporter activity"/>
    <property type="evidence" value="ECO:0007669"/>
    <property type="project" value="InterPro"/>
</dbReference>
<comment type="subcellular location">
    <subcellularLocation>
        <location evidence="1 7">Cell membrane</location>
        <topology evidence="1 7">Multi-pass membrane protein</topology>
    </subcellularLocation>
</comment>
<organism evidence="9 10">
    <name type="scientific">Nitrospirillum amazonense</name>
    <dbReference type="NCBI Taxonomy" id="28077"/>
    <lineage>
        <taxon>Bacteria</taxon>
        <taxon>Pseudomonadati</taxon>
        <taxon>Pseudomonadota</taxon>
        <taxon>Alphaproteobacteria</taxon>
        <taxon>Rhodospirillales</taxon>
        <taxon>Azospirillaceae</taxon>
        <taxon>Nitrospirillum</taxon>
    </lineage>
</organism>
<dbReference type="SUPFAM" id="SSF161098">
    <property type="entry name" value="MetI-like"/>
    <property type="match status" value="1"/>
</dbReference>
<evidence type="ECO:0000313" key="10">
    <source>
        <dbReference type="Proteomes" id="UP000316545"/>
    </source>
</evidence>
<dbReference type="RefSeq" id="WP_145618410.1">
    <property type="nucleotide sequence ID" value="NZ_VITO01000011.1"/>
</dbReference>
<keyword evidence="2 7" id="KW-0813">Transport</keyword>
<evidence type="ECO:0000256" key="7">
    <source>
        <dbReference type="RuleBase" id="RU363032"/>
    </source>
</evidence>
<keyword evidence="5 7" id="KW-1133">Transmembrane helix</keyword>
<name>A0A560FTP7_9PROT</name>
<evidence type="ECO:0000256" key="3">
    <source>
        <dbReference type="ARBA" id="ARBA00022475"/>
    </source>
</evidence>
<keyword evidence="4 7" id="KW-0812">Transmembrane</keyword>
<keyword evidence="10" id="KW-1185">Reference proteome</keyword>
<evidence type="ECO:0000256" key="4">
    <source>
        <dbReference type="ARBA" id="ARBA00022692"/>
    </source>
</evidence>
<evidence type="ECO:0000256" key="1">
    <source>
        <dbReference type="ARBA" id="ARBA00004651"/>
    </source>
</evidence>
<reference evidence="9 10" key="1">
    <citation type="submission" date="2019-06" db="EMBL/GenBank/DDBJ databases">
        <title>Genomic Encyclopedia of Type Strains, Phase IV (KMG-V): Genome sequencing to study the core and pangenomes of soil and plant-associated prokaryotes.</title>
        <authorList>
            <person name="Whitman W."/>
        </authorList>
    </citation>
    <scope>NUCLEOTIDE SEQUENCE [LARGE SCALE GENOMIC DNA]</scope>
    <source>
        <strain evidence="9 10">BR 11865</strain>
    </source>
</reference>
<dbReference type="Gene3D" id="1.10.3720.10">
    <property type="entry name" value="MetI-like"/>
    <property type="match status" value="1"/>
</dbReference>
<dbReference type="InterPro" id="IPR035906">
    <property type="entry name" value="MetI-like_sf"/>
</dbReference>
<keyword evidence="3" id="KW-1003">Cell membrane</keyword>
<dbReference type="Pfam" id="PF00528">
    <property type="entry name" value="BPD_transp_1"/>
    <property type="match status" value="1"/>
</dbReference>
<protein>
    <submittedName>
        <fullName evidence="9">Phosphonate transport system permease protein</fullName>
    </submittedName>
</protein>
<gene>
    <name evidence="9" type="ORF">FBZ88_11180</name>
</gene>
<dbReference type="InterPro" id="IPR005769">
    <property type="entry name" value="PhnE/PtxC"/>
</dbReference>
<dbReference type="Proteomes" id="UP000316545">
    <property type="component" value="Unassembled WGS sequence"/>
</dbReference>
<evidence type="ECO:0000259" key="8">
    <source>
        <dbReference type="PROSITE" id="PS50928"/>
    </source>
</evidence>
<evidence type="ECO:0000256" key="5">
    <source>
        <dbReference type="ARBA" id="ARBA00022989"/>
    </source>
</evidence>
<dbReference type="CDD" id="cd06261">
    <property type="entry name" value="TM_PBP2"/>
    <property type="match status" value="1"/>
</dbReference>
<comment type="caution">
    <text evidence="9">The sequence shown here is derived from an EMBL/GenBank/DDBJ whole genome shotgun (WGS) entry which is preliminary data.</text>
</comment>
<keyword evidence="6 7" id="KW-0472">Membrane</keyword>
<feature type="transmembrane region" description="Helical" evidence="7">
    <location>
        <begin position="84"/>
        <end position="105"/>
    </location>
</feature>
<dbReference type="NCBIfam" id="TIGR01097">
    <property type="entry name" value="PhnE"/>
    <property type="match status" value="1"/>
</dbReference>